<evidence type="ECO:0000313" key="2">
    <source>
        <dbReference type="Proteomes" id="UP000681343"/>
    </source>
</evidence>
<dbReference type="GO" id="GO:0030234">
    <property type="term" value="F:enzyme regulator activity"/>
    <property type="evidence" value="ECO:0007669"/>
    <property type="project" value="InterPro"/>
</dbReference>
<keyword evidence="2" id="KW-1185">Reference proteome</keyword>
<dbReference type="SUPFAM" id="SSF54913">
    <property type="entry name" value="GlnB-like"/>
    <property type="match status" value="1"/>
</dbReference>
<reference evidence="1" key="1">
    <citation type="submission" date="2020-09" db="EMBL/GenBank/DDBJ databases">
        <title>New species isolated from human feces.</title>
        <authorList>
            <person name="Kitahara M."/>
            <person name="Shigeno Y."/>
            <person name="Shime M."/>
            <person name="Matsumoto Y."/>
            <person name="Nakamura S."/>
            <person name="Motooka D."/>
            <person name="Fukuoka S."/>
            <person name="Nishikawa H."/>
            <person name="Benno Y."/>
        </authorList>
    </citation>
    <scope>NUCLEOTIDE SEQUENCE</scope>
    <source>
        <strain evidence="1">MM35</strain>
        <plasmid evidence="1">pMM35_01</plasmid>
    </source>
</reference>
<proteinExistence type="predicted"/>
<dbReference type="InterPro" id="IPR011322">
    <property type="entry name" value="N-reg_PII-like_a/b"/>
</dbReference>
<evidence type="ECO:0000313" key="1">
    <source>
        <dbReference type="EMBL" id="BCK79918.1"/>
    </source>
</evidence>
<name>A0A810PU78_9FIRM</name>
<dbReference type="Pfam" id="PF00543">
    <property type="entry name" value="P-II"/>
    <property type="match status" value="1"/>
</dbReference>
<dbReference type="Gene3D" id="3.30.70.120">
    <property type="match status" value="1"/>
</dbReference>
<dbReference type="RefSeq" id="WP_212821690.1">
    <property type="nucleotide sequence ID" value="NZ_AP023416.1"/>
</dbReference>
<accession>A0A810PU78</accession>
<dbReference type="Proteomes" id="UP000681343">
    <property type="component" value="Plasmid pMM35_01"/>
</dbReference>
<geneLocation type="plasmid" evidence="1 2">
    <name>pMM35_01</name>
</geneLocation>
<dbReference type="KEGG" id="vfa:MM35RIKEN_21100"/>
<organism evidence="1 2">
    <name type="scientific">Vescimonas fastidiosa</name>
    <dbReference type="NCBI Taxonomy" id="2714353"/>
    <lineage>
        <taxon>Bacteria</taxon>
        <taxon>Bacillati</taxon>
        <taxon>Bacillota</taxon>
        <taxon>Clostridia</taxon>
        <taxon>Eubacteriales</taxon>
        <taxon>Oscillospiraceae</taxon>
        <taxon>Vescimonas</taxon>
    </lineage>
</organism>
<dbReference type="EMBL" id="AP023416">
    <property type="protein sequence ID" value="BCK79918.1"/>
    <property type="molecule type" value="Genomic_DNA"/>
</dbReference>
<dbReference type="PROSITE" id="PS51343">
    <property type="entry name" value="PII_GLNB_DOM"/>
    <property type="match status" value="1"/>
</dbReference>
<dbReference type="InterPro" id="IPR002187">
    <property type="entry name" value="N-reg_PII"/>
</dbReference>
<gene>
    <name evidence="1" type="ORF">MM35RIKEN_21100</name>
</gene>
<dbReference type="InterPro" id="IPR015867">
    <property type="entry name" value="N-reg_PII/ATP_PRibTrfase_C"/>
</dbReference>
<protein>
    <submittedName>
        <fullName evidence="1">Nitrogen regulatory protein P-II</fullName>
    </submittedName>
</protein>
<dbReference type="AlphaFoldDB" id="A0A810PU78"/>
<keyword evidence="1" id="KW-0614">Plasmid</keyword>
<sequence length="224" mass="24049">MNYVISIVTPEALPRLEELTEELALPLNVTLLGYGTAIQSMLDFLGIESNEKRVMLSAATEEKTKAFIEGQRERLHLGVPGHGIVIAVPMKSVGGGKTMEFLKGAEVGSGKYKPELNFAYELIVVIASQGQSDLVMDAARAAGARGGTVLHGKGTGDEQVKKFYNITIAQEKEVVLIVARAEQKAEIMRSILEKAGPDSPAQSIAFSLPTTEVAGFGFRRETGD</sequence>
<dbReference type="GO" id="GO:0006808">
    <property type="term" value="P:regulation of nitrogen utilization"/>
    <property type="evidence" value="ECO:0007669"/>
    <property type="project" value="InterPro"/>
</dbReference>